<name>A0A4Z2IAA3_9TELE</name>
<evidence type="ECO:0000313" key="1">
    <source>
        <dbReference type="EMBL" id="TNN74691.1"/>
    </source>
</evidence>
<organism evidence="1 2">
    <name type="scientific">Liparis tanakae</name>
    <name type="common">Tanaka's snailfish</name>
    <dbReference type="NCBI Taxonomy" id="230148"/>
    <lineage>
        <taxon>Eukaryota</taxon>
        <taxon>Metazoa</taxon>
        <taxon>Chordata</taxon>
        <taxon>Craniata</taxon>
        <taxon>Vertebrata</taxon>
        <taxon>Euteleostomi</taxon>
        <taxon>Actinopterygii</taxon>
        <taxon>Neopterygii</taxon>
        <taxon>Teleostei</taxon>
        <taxon>Neoteleostei</taxon>
        <taxon>Acanthomorphata</taxon>
        <taxon>Eupercaria</taxon>
        <taxon>Perciformes</taxon>
        <taxon>Cottioidei</taxon>
        <taxon>Cottales</taxon>
        <taxon>Liparidae</taxon>
        <taxon>Liparis</taxon>
    </lineage>
</organism>
<dbReference type="Proteomes" id="UP000314294">
    <property type="component" value="Unassembled WGS sequence"/>
</dbReference>
<dbReference type="AlphaFoldDB" id="A0A4Z2IAA3"/>
<protein>
    <submittedName>
        <fullName evidence="1">Uncharacterized protein</fullName>
    </submittedName>
</protein>
<evidence type="ECO:0000313" key="2">
    <source>
        <dbReference type="Proteomes" id="UP000314294"/>
    </source>
</evidence>
<gene>
    <name evidence="1" type="ORF">EYF80_015009</name>
</gene>
<accession>A0A4Z2IAA3</accession>
<proteinExistence type="predicted"/>
<dbReference type="EMBL" id="SRLO01000111">
    <property type="protein sequence ID" value="TNN74691.1"/>
    <property type="molecule type" value="Genomic_DNA"/>
</dbReference>
<comment type="caution">
    <text evidence="1">The sequence shown here is derived from an EMBL/GenBank/DDBJ whole genome shotgun (WGS) entry which is preliminary data.</text>
</comment>
<reference evidence="1 2" key="1">
    <citation type="submission" date="2019-03" db="EMBL/GenBank/DDBJ databases">
        <title>First draft genome of Liparis tanakae, snailfish: a comprehensive survey of snailfish specific genes.</title>
        <authorList>
            <person name="Kim W."/>
            <person name="Song I."/>
            <person name="Jeong J.-H."/>
            <person name="Kim D."/>
            <person name="Kim S."/>
            <person name="Ryu S."/>
            <person name="Song J.Y."/>
            <person name="Lee S.K."/>
        </authorList>
    </citation>
    <scope>NUCLEOTIDE SEQUENCE [LARGE SCALE GENOMIC DNA]</scope>
    <source>
        <tissue evidence="1">Muscle</tissue>
    </source>
</reference>
<sequence length="69" mass="7542">MALQDEQRLPDTWDPPGPAYTCGRRPCACVHLVGGGTSVDRLSLISREEDGIIVPRLTRKGIAMAHIKD</sequence>
<keyword evidence="2" id="KW-1185">Reference proteome</keyword>